<evidence type="ECO:0000256" key="10">
    <source>
        <dbReference type="PROSITE-ProRule" id="PRU00176"/>
    </source>
</evidence>
<dbReference type="AlphaFoldDB" id="A0A8H5L3A3"/>
<dbReference type="Pfam" id="PF00312">
    <property type="entry name" value="Ribosomal_S15"/>
    <property type="match status" value="1"/>
</dbReference>
<evidence type="ECO:0000256" key="9">
    <source>
        <dbReference type="ARBA" id="ARBA00023274"/>
    </source>
</evidence>
<proteinExistence type="inferred from homology"/>
<comment type="similarity">
    <text evidence="2">Belongs to the universal ribosomal protein uS15 family.</text>
</comment>
<dbReference type="PROSITE" id="PS00362">
    <property type="entry name" value="RIBOSOMAL_S15"/>
    <property type="match status" value="1"/>
</dbReference>
<dbReference type="EMBL" id="JAAOAS010000255">
    <property type="protein sequence ID" value="KAF5582995.1"/>
    <property type="molecule type" value="Genomic_DNA"/>
</dbReference>
<dbReference type="HAMAP" id="MF_01343_A">
    <property type="entry name" value="Ribosomal_uS15_A"/>
    <property type="match status" value="1"/>
</dbReference>
<feature type="domain" description="RRM" evidence="12">
    <location>
        <begin position="389"/>
        <end position="468"/>
    </location>
</feature>
<dbReference type="InterPro" id="IPR006529">
    <property type="entry name" value="U2AF_lg"/>
</dbReference>
<dbReference type="GO" id="GO:0005634">
    <property type="term" value="C:nucleus"/>
    <property type="evidence" value="ECO:0007669"/>
    <property type="project" value="UniProtKB-SubCell"/>
</dbReference>
<dbReference type="GO" id="GO:0003723">
    <property type="term" value="F:RNA binding"/>
    <property type="evidence" value="ECO:0007669"/>
    <property type="project" value="UniProtKB-UniRule"/>
</dbReference>
<dbReference type="InterPro" id="IPR012606">
    <property type="entry name" value="Ribosomal_uS15_N"/>
</dbReference>
<evidence type="ECO:0000256" key="5">
    <source>
        <dbReference type="ARBA" id="ARBA00022884"/>
    </source>
</evidence>
<feature type="region of interest" description="Disordered" evidence="11">
    <location>
        <begin position="42"/>
        <end position="198"/>
    </location>
</feature>
<evidence type="ECO:0000256" key="6">
    <source>
        <dbReference type="ARBA" id="ARBA00022980"/>
    </source>
</evidence>
<keyword evidence="3" id="KW-0507">mRNA processing</keyword>
<dbReference type="NCBIfam" id="NF006331">
    <property type="entry name" value="PRK08561.1"/>
    <property type="match status" value="1"/>
</dbReference>
<name>A0A8H5L3A3_9HYPO</name>
<dbReference type="SMART" id="SM01386">
    <property type="entry name" value="Ribosomal_S13_N"/>
    <property type="match status" value="1"/>
</dbReference>
<accession>A0A8H5L3A3</accession>
<evidence type="ECO:0000256" key="7">
    <source>
        <dbReference type="ARBA" id="ARBA00023187"/>
    </source>
</evidence>
<dbReference type="GO" id="GO:0008380">
    <property type="term" value="P:RNA splicing"/>
    <property type="evidence" value="ECO:0007669"/>
    <property type="project" value="UniProtKB-KW"/>
</dbReference>
<dbReference type="GO" id="GO:0006412">
    <property type="term" value="P:translation"/>
    <property type="evidence" value="ECO:0007669"/>
    <property type="project" value="InterPro"/>
</dbReference>
<dbReference type="SUPFAM" id="SSF54928">
    <property type="entry name" value="RNA-binding domain, RBD"/>
    <property type="match status" value="2"/>
</dbReference>
<dbReference type="SMART" id="SM00361">
    <property type="entry name" value="RRM_1"/>
    <property type="match status" value="1"/>
</dbReference>
<dbReference type="Gene3D" id="3.30.70.330">
    <property type="match status" value="3"/>
</dbReference>
<protein>
    <submittedName>
        <fullName evidence="13">Splicing factor u2af 50 kDa subunit</fullName>
    </submittedName>
</protein>
<dbReference type="FunFam" id="3.30.70.330:FF:000097">
    <property type="entry name" value="U2 snRNP auxiliary factor large subunit"/>
    <property type="match status" value="1"/>
</dbReference>
<evidence type="ECO:0000256" key="3">
    <source>
        <dbReference type="ARBA" id="ARBA00022664"/>
    </source>
</evidence>
<feature type="compositionally biased region" description="Basic and acidic residues" evidence="11">
    <location>
        <begin position="107"/>
        <end position="190"/>
    </location>
</feature>
<dbReference type="PROSITE" id="PS50102">
    <property type="entry name" value="RRM"/>
    <property type="match status" value="3"/>
</dbReference>
<keyword evidence="6" id="KW-0689">Ribosomal protein</keyword>
<dbReference type="GO" id="GO:1990904">
    <property type="term" value="C:ribonucleoprotein complex"/>
    <property type="evidence" value="ECO:0007669"/>
    <property type="project" value="UniProtKB-KW"/>
</dbReference>
<dbReference type="Gene3D" id="1.10.287.10">
    <property type="entry name" value="S15/NS1, RNA-binding"/>
    <property type="match status" value="1"/>
</dbReference>
<comment type="subcellular location">
    <subcellularLocation>
        <location evidence="1">Nucleus</location>
    </subcellularLocation>
</comment>
<evidence type="ECO:0000256" key="8">
    <source>
        <dbReference type="ARBA" id="ARBA00023242"/>
    </source>
</evidence>
<gene>
    <name evidence="13" type="ORF">FPCIR_9229</name>
</gene>
<dbReference type="FunFam" id="1.10.287.10:FF:000003">
    <property type="entry name" value="40S ribosomal protein S13"/>
    <property type="match status" value="1"/>
</dbReference>
<comment type="caution">
    <text evidence="13">The sequence shown here is derived from an EMBL/GenBank/DDBJ whole genome shotgun (WGS) entry which is preliminary data.</text>
</comment>
<feature type="domain" description="RRM" evidence="12">
    <location>
        <begin position="498"/>
        <end position="589"/>
    </location>
</feature>
<organism evidence="13 14">
    <name type="scientific">Fusarium pseudocircinatum</name>
    <dbReference type="NCBI Taxonomy" id="56676"/>
    <lineage>
        <taxon>Eukaryota</taxon>
        <taxon>Fungi</taxon>
        <taxon>Dikarya</taxon>
        <taxon>Ascomycota</taxon>
        <taxon>Pezizomycotina</taxon>
        <taxon>Sordariomycetes</taxon>
        <taxon>Hypocreomycetidae</taxon>
        <taxon>Hypocreales</taxon>
        <taxon>Nectriaceae</taxon>
        <taxon>Fusarium</taxon>
        <taxon>Fusarium fujikuroi species complex</taxon>
    </lineage>
</organism>
<dbReference type="FunFam" id="4.10.860.130:FF:000001">
    <property type="entry name" value="40S ribosomal protein S13"/>
    <property type="match status" value="1"/>
</dbReference>
<evidence type="ECO:0000256" key="4">
    <source>
        <dbReference type="ARBA" id="ARBA00022737"/>
    </source>
</evidence>
<dbReference type="InterPro" id="IPR009068">
    <property type="entry name" value="uS15_NS1_RNA-bd_sf"/>
</dbReference>
<evidence type="ECO:0000313" key="14">
    <source>
        <dbReference type="Proteomes" id="UP000546213"/>
    </source>
</evidence>
<dbReference type="SMART" id="SM00360">
    <property type="entry name" value="RRM"/>
    <property type="match status" value="2"/>
</dbReference>
<keyword evidence="9" id="KW-0687">Ribonucleoprotein</keyword>
<dbReference type="SMART" id="SM01387">
    <property type="entry name" value="Ribosomal_S15"/>
    <property type="match status" value="1"/>
</dbReference>
<dbReference type="GO" id="GO:0005840">
    <property type="term" value="C:ribosome"/>
    <property type="evidence" value="ECO:0007669"/>
    <property type="project" value="UniProtKB-KW"/>
</dbReference>
<dbReference type="InterPro" id="IPR000589">
    <property type="entry name" value="Ribosomal_uS15"/>
</dbReference>
<feature type="compositionally biased region" description="Basic and acidic residues" evidence="11">
    <location>
        <begin position="50"/>
        <end position="73"/>
    </location>
</feature>
<evidence type="ECO:0000256" key="2">
    <source>
        <dbReference type="ARBA" id="ARBA00008434"/>
    </source>
</evidence>
<dbReference type="NCBIfam" id="TIGR01642">
    <property type="entry name" value="U2AF_lg"/>
    <property type="match status" value="1"/>
</dbReference>
<sequence length="782" mass="87436">MPASSLKLEPRCGLNHESACQPFALINFREHTQALESLVAAKSMNGDSYSSRDGRRGRDYPPRGERGDRDDRRDRHRDRDRRRSRSPEHRSHRRGEGDVDAYSSSRNHRDREREDRYSGRERRGGDREWDRDRGSSRRDARRDDDERPNRRDRDPYEDRRRGGRDRREDRFPAQQERRSASPPPKKREPTPDLTNIVPVLDRKRRLTQWDIKPPGYENVTAEQAKLSGMFPLPGAPRQQPMDPSKLQAFMNQPGGQVTSAGLKANNSRQSKRLLVSRIPSGTSEEALMSFFNLQLNGLNVIDTTDPCVLCQFSNDRSFAVIEFKDAPEATVALAMDGISMEASDASNGADGGQRGLEIRRPRDYVVPAVTEEVSYDSEVVSNIVPDTVNKLSITNIPSFLTEEQIIELLASFGKPKAFVLVKDRGTEESRGIAFAEYQDTAASNPTALDTLNGMEIGGKKLKVSKASIGPTQVANFDVGITAISGLASQTANEVESSRVLQLLNMVTAEELLDNDDYEEICEDVREECSKFGKIIDVKVPRPTGGSRQSAGVGKIFVKYERAEDTAKALQALAGRKFADRTVVTTYFPEENFDVGACPTEKMHTKGISQKIILQLHDSNTDHPASPRQTDKMGRLHSKGKGISASALPYSRSAPAWLKTTPEQVVEQIAKLARKGATPSQIGVVLRDSHGIAQVKLVTGNRILRILKSNGLAPELPEDLYMLIKKAVAVRKHLERNRKDKDSKFRLILIESRIHRLARYYKTVGVLPPTWKYESATASTIVA</sequence>
<keyword evidence="4" id="KW-0677">Repeat</keyword>
<dbReference type="InterPro" id="IPR023029">
    <property type="entry name" value="Ribosomal_uS15_arc_euk"/>
</dbReference>
<dbReference type="CDD" id="cd00353">
    <property type="entry name" value="Ribosomal_S15p_S13e"/>
    <property type="match status" value="1"/>
</dbReference>
<feature type="compositionally biased region" description="Basic residues" evidence="11">
    <location>
        <begin position="74"/>
        <end position="84"/>
    </location>
</feature>
<keyword evidence="8" id="KW-0539">Nucleus</keyword>
<dbReference type="InterPro" id="IPR000504">
    <property type="entry name" value="RRM_dom"/>
</dbReference>
<evidence type="ECO:0000256" key="11">
    <source>
        <dbReference type="SAM" id="MobiDB-lite"/>
    </source>
</evidence>
<dbReference type="SUPFAM" id="SSF47060">
    <property type="entry name" value="S15/NS1 RNA-binding domain"/>
    <property type="match status" value="1"/>
</dbReference>
<feature type="compositionally biased region" description="Basic and acidic residues" evidence="11">
    <location>
        <begin position="85"/>
        <end position="97"/>
    </location>
</feature>
<dbReference type="Gene3D" id="4.10.860.130">
    <property type="match status" value="1"/>
</dbReference>
<dbReference type="PANTHER" id="PTHR23139">
    <property type="entry name" value="RNA-BINDING PROTEIN"/>
    <property type="match status" value="1"/>
</dbReference>
<dbReference type="GO" id="GO:0003735">
    <property type="term" value="F:structural constituent of ribosome"/>
    <property type="evidence" value="ECO:0007669"/>
    <property type="project" value="InterPro"/>
</dbReference>
<dbReference type="CDD" id="cd12232">
    <property type="entry name" value="RRM3_U2AF65"/>
    <property type="match status" value="1"/>
</dbReference>
<dbReference type="InterPro" id="IPR012677">
    <property type="entry name" value="Nucleotide-bd_a/b_plait_sf"/>
</dbReference>
<dbReference type="GO" id="GO:0006397">
    <property type="term" value="P:mRNA processing"/>
    <property type="evidence" value="ECO:0007669"/>
    <property type="project" value="UniProtKB-KW"/>
</dbReference>
<evidence type="ECO:0000256" key="1">
    <source>
        <dbReference type="ARBA" id="ARBA00004123"/>
    </source>
</evidence>
<dbReference type="InterPro" id="IPR035979">
    <property type="entry name" value="RBD_domain_sf"/>
</dbReference>
<keyword evidence="7" id="KW-0508">mRNA splicing</keyword>
<keyword evidence="14" id="KW-1185">Reference proteome</keyword>
<feature type="domain" description="RRM" evidence="12">
    <location>
        <begin position="271"/>
        <end position="363"/>
    </location>
</feature>
<dbReference type="Pfam" id="PF00076">
    <property type="entry name" value="RRM_1"/>
    <property type="match status" value="2"/>
</dbReference>
<keyword evidence="5 10" id="KW-0694">RNA-binding</keyword>
<dbReference type="InterPro" id="IPR003954">
    <property type="entry name" value="RRM_euk-type"/>
</dbReference>
<evidence type="ECO:0000259" key="12">
    <source>
        <dbReference type="PROSITE" id="PS50102"/>
    </source>
</evidence>
<dbReference type="Pfam" id="PF08069">
    <property type="entry name" value="Ribosomal_S13_N"/>
    <property type="match status" value="1"/>
</dbReference>
<evidence type="ECO:0000313" key="13">
    <source>
        <dbReference type="EMBL" id="KAF5582995.1"/>
    </source>
</evidence>
<feature type="region of interest" description="Disordered" evidence="11">
    <location>
        <begin position="618"/>
        <end position="637"/>
    </location>
</feature>
<reference evidence="13 14" key="1">
    <citation type="submission" date="2020-05" db="EMBL/GenBank/DDBJ databases">
        <title>Identification and distribution of gene clusters putatively required for synthesis of sphingolipid metabolism inhibitors in phylogenetically diverse species of the filamentous fungus Fusarium.</title>
        <authorList>
            <person name="Kim H.-S."/>
            <person name="Busman M."/>
            <person name="Brown D.W."/>
            <person name="Divon H."/>
            <person name="Uhlig S."/>
            <person name="Proctor R.H."/>
        </authorList>
    </citation>
    <scope>NUCLEOTIDE SEQUENCE [LARGE SCALE GENOMIC DNA]</scope>
    <source>
        <strain evidence="13 14">NRRL 36939</strain>
    </source>
</reference>
<dbReference type="Proteomes" id="UP000546213">
    <property type="component" value="Unassembled WGS sequence"/>
</dbReference>
<dbReference type="OrthoDB" id="10266058at2759"/>